<reference evidence="3 4" key="1">
    <citation type="journal article" date="2016" name="Sci. Rep.">
        <title>The Dendrobium catenatum Lindl. genome sequence provides insights into polysaccharide synthase, floral development and adaptive evolution.</title>
        <authorList>
            <person name="Zhang G.Q."/>
            <person name="Xu Q."/>
            <person name="Bian C."/>
            <person name="Tsai W.C."/>
            <person name="Yeh C.M."/>
            <person name="Liu K.W."/>
            <person name="Yoshida K."/>
            <person name="Zhang L.S."/>
            <person name="Chang S.B."/>
            <person name="Chen F."/>
            <person name="Shi Y."/>
            <person name="Su Y.Y."/>
            <person name="Zhang Y.Q."/>
            <person name="Chen L.J."/>
            <person name="Yin Y."/>
            <person name="Lin M."/>
            <person name="Huang H."/>
            <person name="Deng H."/>
            <person name="Wang Z.W."/>
            <person name="Zhu S.L."/>
            <person name="Zhao X."/>
            <person name="Deng C."/>
            <person name="Niu S.C."/>
            <person name="Huang J."/>
            <person name="Wang M."/>
            <person name="Liu G.H."/>
            <person name="Yang H.J."/>
            <person name="Xiao X.J."/>
            <person name="Hsiao Y.Y."/>
            <person name="Wu W.L."/>
            <person name="Chen Y.Y."/>
            <person name="Mitsuda N."/>
            <person name="Ohme-Takagi M."/>
            <person name="Luo Y.B."/>
            <person name="Van de Peer Y."/>
            <person name="Liu Z.J."/>
        </authorList>
    </citation>
    <scope>NUCLEOTIDE SEQUENCE [LARGE SCALE GENOMIC DNA]</scope>
    <source>
        <tissue evidence="3">The whole plant</tissue>
    </source>
</reference>
<dbReference type="AlphaFoldDB" id="A0A2I0W3X9"/>
<dbReference type="PANTHER" id="PTHR47481">
    <property type="match status" value="1"/>
</dbReference>
<keyword evidence="4" id="KW-1185">Reference proteome</keyword>
<accession>A0A2I0W3X9</accession>
<evidence type="ECO:0000313" key="3">
    <source>
        <dbReference type="EMBL" id="PKU70375.1"/>
    </source>
</evidence>
<dbReference type="Proteomes" id="UP000233837">
    <property type="component" value="Unassembled WGS sequence"/>
</dbReference>
<feature type="domain" description="GAG-pre-integrase" evidence="1">
    <location>
        <begin position="280"/>
        <end position="324"/>
    </location>
</feature>
<name>A0A2I0W3X9_9ASPA</name>
<reference evidence="3 4" key="2">
    <citation type="journal article" date="2017" name="Nature">
        <title>The Apostasia genome and the evolution of orchids.</title>
        <authorList>
            <person name="Zhang G.Q."/>
            <person name="Liu K.W."/>
            <person name="Li Z."/>
            <person name="Lohaus R."/>
            <person name="Hsiao Y.Y."/>
            <person name="Niu S.C."/>
            <person name="Wang J.Y."/>
            <person name="Lin Y.C."/>
            <person name="Xu Q."/>
            <person name="Chen L.J."/>
            <person name="Yoshida K."/>
            <person name="Fujiwara S."/>
            <person name="Wang Z.W."/>
            <person name="Zhang Y.Q."/>
            <person name="Mitsuda N."/>
            <person name="Wang M."/>
            <person name="Liu G.H."/>
            <person name="Pecoraro L."/>
            <person name="Huang H.X."/>
            <person name="Xiao X.J."/>
            <person name="Lin M."/>
            <person name="Wu X.Y."/>
            <person name="Wu W.L."/>
            <person name="Chen Y.Y."/>
            <person name="Chang S.B."/>
            <person name="Sakamoto S."/>
            <person name="Ohme-Takagi M."/>
            <person name="Yagi M."/>
            <person name="Zeng S.J."/>
            <person name="Shen C.Y."/>
            <person name="Yeh C.M."/>
            <person name="Luo Y.B."/>
            <person name="Tsai W.C."/>
            <person name="Van de Peer Y."/>
            <person name="Liu Z.J."/>
        </authorList>
    </citation>
    <scope>NUCLEOTIDE SEQUENCE [LARGE SCALE GENOMIC DNA]</scope>
    <source>
        <tissue evidence="3">The whole plant</tissue>
    </source>
</reference>
<dbReference type="PANTHER" id="PTHR47481:SF22">
    <property type="entry name" value="RETROTRANSPOSON GAG DOMAIN-CONTAINING PROTEIN"/>
    <property type="match status" value="1"/>
</dbReference>
<evidence type="ECO:0000313" key="4">
    <source>
        <dbReference type="Proteomes" id="UP000233837"/>
    </source>
</evidence>
<proteinExistence type="predicted"/>
<protein>
    <submittedName>
        <fullName evidence="3">Retrovirus-related Pol polyprotein from transposon TNT 1-94</fullName>
    </submittedName>
</protein>
<dbReference type="EMBL" id="KZ502938">
    <property type="protein sequence ID" value="PKU70375.1"/>
    <property type="molecule type" value="Genomic_DNA"/>
</dbReference>
<evidence type="ECO:0000259" key="1">
    <source>
        <dbReference type="Pfam" id="PF13976"/>
    </source>
</evidence>
<dbReference type="Pfam" id="PF22936">
    <property type="entry name" value="Pol_BBD"/>
    <property type="match status" value="1"/>
</dbReference>
<feature type="domain" description="Retrovirus-related Pol polyprotein from transposon TNT 1-94-like beta-barrel" evidence="2">
    <location>
        <begin position="171"/>
        <end position="249"/>
    </location>
</feature>
<evidence type="ECO:0000259" key="2">
    <source>
        <dbReference type="Pfam" id="PF22936"/>
    </source>
</evidence>
<dbReference type="Pfam" id="PF14223">
    <property type="entry name" value="Retrotran_gag_2"/>
    <property type="match status" value="1"/>
</dbReference>
<dbReference type="Pfam" id="PF13976">
    <property type="entry name" value="gag_pre-integrs"/>
    <property type="match status" value="1"/>
</dbReference>
<gene>
    <name evidence="3" type="ORF">MA16_Dca007127</name>
</gene>
<organism evidence="3 4">
    <name type="scientific">Dendrobium catenatum</name>
    <dbReference type="NCBI Taxonomy" id="906689"/>
    <lineage>
        <taxon>Eukaryota</taxon>
        <taxon>Viridiplantae</taxon>
        <taxon>Streptophyta</taxon>
        <taxon>Embryophyta</taxon>
        <taxon>Tracheophyta</taxon>
        <taxon>Spermatophyta</taxon>
        <taxon>Magnoliopsida</taxon>
        <taxon>Liliopsida</taxon>
        <taxon>Asparagales</taxon>
        <taxon>Orchidaceae</taxon>
        <taxon>Epidendroideae</taxon>
        <taxon>Malaxideae</taxon>
        <taxon>Dendrobiinae</taxon>
        <taxon>Dendrobium</taxon>
    </lineage>
</organism>
<dbReference type="InterPro" id="IPR054722">
    <property type="entry name" value="PolX-like_BBD"/>
</dbReference>
<sequence length="330" mass="36419">MQNLSMTQYLTDIKKIVDQISSAGSSVDPEDVIIYILNGLPPEYLPFTMTIRTMQGPLSLDTLYALLMSEEIHLKTAALKYPKLPDTQSALYTFRGRGLRGRGRSGHEQLQSSKSSQNSGIICQICKKKGHLADACWHRLNINYVPNPTNTSSRQNSALVANNDSNSAVDWYLDSGASAHMTNTIDNLDAYNVYKGTDSVTIGDGRSVPIAHTGSRLLPTPASKLNLSRLLHIPNLSYNLLSISNLVKDNPISIIFDETGFVFKDRTTNKVILTGPCSNGLYKIASQPPQHTSTAFTATAATSVDWHCRLGHPHQRVLQQISKNHPFFTY</sequence>
<dbReference type="InterPro" id="IPR025724">
    <property type="entry name" value="GAG-pre-integrase_dom"/>
</dbReference>